<organism evidence="2 3">
    <name type="scientific">Tamlana crocina</name>
    <dbReference type="NCBI Taxonomy" id="393006"/>
    <lineage>
        <taxon>Bacteria</taxon>
        <taxon>Pseudomonadati</taxon>
        <taxon>Bacteroidota</taxon>
        <taxon>Flavobacteriia</taxon>
        <taxon>Flavobacteriales</taxon>
        <taxon>Flavobacteriaceae</taxon>
        <taxon>Tamlana</taxon>
    </lineage>
</organism>
<proteinExistence type="predicted"/>
<reference evidence="2 3" key="1">
    <citation type="submission" date="2020-03" db="EMBL/GenBank/DDBJ databases">
        <title>Tamlana sp. nov, isolated from XXX.</title>
        <authorList>
            <person name="Cao W.R."/>
        </authorList>
    </citation>
    <scope>NUCLEOTIDE SEQUENCE [LARGE SCALE GENOMIC DNA]</scope>
    <source>
        <strain evidence="2 3">HST1-43</strain>
    </source>
</reference>
<protein>
    <submittedName>
        <fullName evidence="2">Uncharacterized protein</fullName>
    </submittedName>
</protein>
<evidence type="ECO:0000313" key="3">
    <source>
        <dbReference type="Proteomes" id="UP000760545"/>
    </source>
</evidence>
<name>A0ABX1DJJ4_9FLAO</name>
<feature type="non-terminal residue" evidence="2">
    <location>
        <position position="1"/>
    </location>
</feature>
<evidence type="ECO:0000313" key="2">
    <source>
        <dbReference type="EMBL" id="NJX17511.1"/>
    </source>
</evidence>
<dbReference type="EMBL" id="JAAVJS010000724">
    <property type="protein sequence ID" value="NJX17511.1"/>
    <property type="molecule type" value="Genomic_DNA"/>
</dbReference>
<feature type="transmembrane region" description="Helical" evidence="1">
    <location>
        <begin position="68"/>
        <end position="89"/>
    </location>
</feature>
<keyword evidence="1" id="KW-0472">Membrane</keyword>
<feature type="transmembrane region" description="Helical" evidence="1">
    <location>
        <begin position="6"/>
        <end position="23"/>
    </location>
</feature>
<keyword evidence="1" id="KW-1133">Transmembrane helix</keyword>
<keyword evidence="3" id="KW-1185">Reference proteome</keyword>
<evidence type="ECO:0000256" key="1">
    <source>
        <dbReference type="SAM" id="Phobius"/>
    </source>
</evidence>
<dbReference type="RefSeq" id="WP_167920482.1">
    <property type="nucleotide sequence ID" value="NZ_JAAVJS010000724.1"/>
</dbReference>
<dbReference type="Proteomes" id="UP000760545">
    <property type="component" value="Unassembled WGS sequence"/>
</dbReference>
<gene>
    <name evidence="2" type="ORF">HC176_18740</name>
</gene>
<feature type="transmembrane region" description="Helical" evidence="1">
    <location>
        <begin position="30"/>
        <end position="48"/>
    </location>
</feature>
<comment type="caution">
    <text evidence="2">The sequence shown here is derived from an EMBL/GenBank/DDBJ whole genome shotgun (WGS) entry which is preliminary data.</text>
</comment>
<keyword evidence="1" id="KW-0812">Transmembrane</keyword>
<accession>A0ABX1DJJ4</accession>
<sequence length="97" mass="10347">YVAYIVFAIIVLLVLFFVIKGLFSGDIKRTLIAVGAFIVVIGIAYVLTGGTERQLSDGTMLSASADHWVGAGLVTFYILAGIAILLMVVSGIRKLIK</sequence>